<proteinExistence type="predicted"/>
<dbReference type="GO" id="GO:0008725">
    <property type="term" value="F:DNA-3-methyladenine glycosylase activity"/>
    <property type="evidence" value="ECO:0007669"/>
    <property type="project" value="TreeGrafter"/>
</dbReference>
<dbReference type="GO" id="GO:0032993">
    <property type="term" value="C:protein-DNA complex"/>
    <property type="evidence" value="ECO:0007669"/>
    <property type="project" value="TreeGrafter"/>
</dbReference>
<evidence type="ECO:0000256" key="1">
    <source>
        <dbReference type="ARBA" id="ARBA00000086"/>
    </source>
</evidence>
<dbReference type="GO" id="GO:0006285">
    <property type="term" value="P:base-excision repair, AP site formation"/>
    <property type="evidence" value="ECO:0007669"/>
    <property type="project" value="TreeGrafter"/>
</dbReference>
<comment type="catalytic activity">
    <reaction evidence="1">
        <text>Hydrolysis of alkylated DNA, releasing 3-methyladenine, 3-methylguanine, 7-methylguanine and 7-methyladenine.</text>
        <dbReference type="EC" id="3.2.2.21"/>
    </reaction>
</comment>
<dbReference type="PANTHER" id="PTHR43003:SF13">
    <property type="entry name" value="DNA-3-METHYLADENINE GLYCOSYLASE 2"/>
    <property type="match status" value="1"/>
</dbReference>
<dbReference type="Gene3D" id="1.10.340.30">
    <property type="entry name" value="Hypothetical protein, domain 2"/>
    <property type="match status" value="1"/>
</dbReference>
<keyword evidence="8" id="KW-1185">Reference proteome</keyword>
<dbReference type="GO" id="GO:0032131">
    <property type="term" value="F:alkylated DNA binding"/>
    <property type="evidence" value="ECO:0007669"/>
    <property type="project" value="TreeGrafter"/>
</dbReference>
<accession>A0A7W4LI75</accession>
<dbReference type="RefSeq" id="WP_183087238.1">
    <property type="nucleotide sequence ID" value="NZ_JACJUD010000001.1"/>
</dbReference>
<keyword evidence="3" id="KW-0227">DNA damage</keyword>
<dbReference type="Pfam" id="PF06029">
    <property type="entry name" value="AlkA_N"/>
    <property type="match status" value="1"/>
</dbReference>
<dbReference type="Gene3D" id="3.30.310.20">
    <property type="entry name" value="DNA-3-methyladenine glycosylase AlkA, N-terminal domain"/>
    <property type="match status" value="1"/>
</dbReference>
<dbReference type="EMBL" id="JACJUD010000001">
    <property type="protein sequence ID" value="MBB2493659.1"/>
    <property type="molecule type" value="Genomic_DNA"/>
</dbReference>
<sequence length="295" mass="32343">MSRIELALPLPADYRVADLLAFHHRDRQAVAERVVDDGLDKGILWQGLPARLGIRFVAGQAQVTLQVDGQVADDTAGLQRLVRHMLGLTQAVERFEQAYCAHPQLGRLIAATPGLRVPQSSTPFEALSWAICGQQISLAVAISLRRKLLQLAGQAHSSGLLCYPDAPAVAALDEQQLRQAGFSQAKTQTLLLLSREIVAGNLPLEQWLDEAPAELIGERLLALRGIGPWTVDYALLRGFARLDGSLHGDVAVRRQLQRLLGAEEKLSQPFVRDWLLPFAPWRALVAAHLWALPAV</sequence>
<dbReference type="GO" id="GO:0043916">
    <property type="term" value="F:DNA-7-methylguanine glycosylase activity"/>
    <property type="evidence" value="ECO:0007669"/>
    <property type="project" value="TreeGrafter"/>
</dbReference>
<protein>
    <recommendedName>
        <fullName evidence="2">DNA-3-methyladenine glycosylase II</fullName>
        <ecNumber evidence="2">3.2.2.21</ecNumber>
    </recommendedName>
</protein>
<dbReference type="GO" id="GO:0006307">
    <property type="term" value="P:DNA alkylation repair"/>
    <property type="evidence" value="ECO:0007669"/>
    <property type="project" value="TreeGrafter"/>
</dbReference>
<name>A0A7W4LI75_9GAMM</name>
<evidence type="ECO:0000256" key="2">
    <source>
        <dbReference type="ARBA" id="ARBA00012000"/>
    </source>
</evidence>
<evidence type="ECO:0000259" key="6">
    <source>
        <dbReference type="SMART" id="SM01009"/>
    </source>
</evidence>
<dbReference type="SUPFAM" id="SSF48150">
    <property type="entry name" value="DNA-glycosylase"/>
    <property type="match status" value="1"/>
</dbReference>
<dbReference type="InterPro" id="IPR051912">
    <property type="entry name" value="Alkylbase_DNA_Glycosylase/TA"/>
</dbReference>
<evidence type="ECO:0000259" key="5">
    <source>
        <dbReference type="SMART" id="SM00478"/>
    </source>
</evidence>
<dbReference type="Proteomes" id="UP000542720">
    <property type="component" value="Unassembled WGS sequence"/>
</dbReference>
<dbReference type="SMART" id="SM01009">
    <property type="entry name" value="AlkA_N"/>
    <property type="match status" value="1"/>
</dbReference>
<evidence type="ECO:0000313" key="7">
    <source>
        <dbReference type="EMBL" id="MBB2493659.1"/>
    </source>
</evidence>
<evidence type="ECO:0000313" key="8">
    <source>
        <dbReference type="Proteomes" id="UP000542720"/>
    </source>
</evidence>
<dbReference type="InterPro" id="IPR037046">
    <property type="entry name" value="AlkA_N_sf"/>
</dbReference>
<feature type="domain" description="DNA-3-methyladenine glycosylase AlkA N-terminal" evidence="6">
    <location>
        <begin position="5"/>
        <end position="122"/>
    </location>
</feature>
<evidence type="ECO:0000256" key="3">
    <source>
        <dbReference type="ARBA" id="ARBA00022763"/>
    </source>
</evidence>
<keyword evidence="4" id="KW-0234">DNA repair</keyword>
<gene>
    <name evidence="7" type="ORF">H3H51_01430</name>
</gene>
<dbReference type="CDD" id="cd00056">
    <property type="entry name" value="ENDO3c"/>
    <property type="match status" value="1"/>
</dbReference>
<dbReference type="AlphaFoldDB" id="A0A7W4LI75"/>
<dbReference type="InterPro" id="IPR003265">
    <property type="entry name" value="HhH-GPD_domain"/>
</dbReference>
<dbReference type="Pfam" id="PF00730">
    <property type="entry name" value="HhH-GPD"/>
    <property type="match status" value="1"/>
</dbReference>
<dbReference type="InterPro" id="IPR010316">
    <property type="entry name" value="AlkA_N"/>
</dbReference>
<comment type="caution">
    <text evidence="7">The sequence shown here is derived from an EMBL/GenBank/DDBJ whole genome shotgun (WGS) entry which is preliminary data.</text>
</comment>
<dbReference type="SMART" id="SM00478">
    <property type="entry name" value="ENDO3c"/>
    <property type="match status" value="1"/>
</dbReference>
<dbReference type="PANTHER" id="PTHR43003">
    <property type="entry name" value="DNA-3-METHYLADENINE GLYCOSYLASE"/>
    <property type="match status" value="1"/>
</dbReference>
<dbReference type="EC" id="3.2.2.21" evidence="2"/>
<organism evidence="7 8">
    <name type="scientific">Aquipseudomonas ullengensis</name>
    <dbReference type="NCBI Taxonomy" id="2759166"/>
    <lineage>
        <taxon>Bacteria</taxon>
        <taxon>Pseudomonadati</taxon>
        <taxon>Pseudomonadota</taxon>
        <taxon>Gammaproteobacteria</taxon>
        <taxon>Pseudomonadales</taxon>
        <taxon>Pseudomonadaceae</taxon>
        <taxon>Aquipseudomonas</taxon>
    </lineage>
</organism>
<feature type="domain" description="HhH-GPD" evidence="5">
    <location>
        <begin position="132"/>
        <end position="294"/>
    </location>
</feature>
<dbReference type="InterPro" id="IPR011257">
    <property type="entry name" value="DNA_glycosylase"/>
</dbReference>
<evidence type="ECO:0000256" key="4">
    <source>
        <dbReference type="ARBA" id="ARBA00023204"/>
    </source>
</evidence>
<reference evidence="7 8" key="1">
    <citation type="submission" date="2020-08" db="EMBL/GenBank/DDBJ databases">
        <authorList>
            <person name="Kim C.M."/>
        </authorList>
    </citation>
    <scope>NUCLEOTIDE SEQUENCE [LARGE SCALE GENOMIC DNA]</scope>
    <source>
        <strain evidence="7 8">UL070</strain>
    </source>
</reference>
<dbReference type="GO" id="GO:0005737">
    <property type="term" value="C:cytoplasm"/>
    <property type="evidence" value="ECO:0007669"/>
    <property type="project" value="TreeGrafter"/>
</dbReference>